<feature type="region of interest" description="Disordered" evidence="1">
    <location>
        <begin position="32"/>
        <end position="78"/>
    </location>
</feature>
<sequence>MPKTTKGKFAELCLENLIQALKDTKEEARLKAEEEAKERDLCTKDELIGVESATKKEDKGNGTTQPGEKEKSATDGSN</sequence>
<keyword evidence="3" id="KW-1185">Reference proteome</keyword>
<evidence type="ECO:0000313" key="2">
    <source>
        <dbReference type="EMBL" id="KAF9625528.1"/>
    </source>
</evidence>
<dbReference type="EMBL" id="JADFTS010000001">
    <property type="protein sequence ID" value="KAF9625528.1"/>
    <property type="molecule type" value="Genomic_DNA"/>
</dbReference>
<dbReference type="AlphaFoldDB" id="A0A835J1R2"/>
<accession>A0A835J1R2</accession>
<comment type="caution">
    <text evidence="2">The sequence shown here is derived from an EMBL/GenBank/DDBJ whole genome shotgun (WGS) entry which is preliminary data.</text>
</comment>
<gene>
    <name evidence="2" type="ORF">IFM89_023839</name>
</gene>
<protein>
    <submittedName>
        <fullName evidence="2">Uncharacterized protein</fullName>
    </submittedName>
</protein>
<reference evidence="2 3" key="1">
    <citation type="submission" date="2020-10" db="EMBL/GenBank/DDBJ databases">
        <title>The Coptis chinensis genome and diversification of protoberbering-type alkaloids.</title>
        <authorList>
            <person name="Wang B."/>
            <person name="Shu S."/>
            <person name="Song C."/>
            <person name="Liu Y."/>
        </authorList>
    </citation>
    <scope>NUCLEOTIDE SEQUENCE [LARGE SCALE GENOMIC DNA]</scope>
    <source>
        <strain evidence="2">HL-2020</strain>
        <tissue evidence="2">Leaf</tissue>
    </source>
</reference>
<feature type="compositionally biased region" description="Basic and acidic residues" evidence="1">
    <location>
        <begin position="67"/>
        <end position="78"/>
    </location>
</feature>
<proteinExistence type="predicted"/>
<dbReference type="Proteomes" id="UP000631114">
    <property type="component" value="Unassembled WGS sequence"/>
</dbReference>
<name>A0A835J1R2_9MAGN</name>
<evidence type="ECO:0000256" key="1">
    <source>
        <dbReference type="SAM" id="MobiDB-lite"/>
    </source>
</evidence>
<organism evidence="2 3">
    <name type="scientific">Coptis chinensis</name>
    <dbReference type="NCBI Taxonomy" id="261450"/>
    <lineage>
        <taxon>Eukaryota</taxon>
        <taxon>Viridiplantae</taxon>
        <taxon>Streptophyta</taxon>
        <taxon>Embryophyta</taxon>
        <taxon>Tracheophyta</taxon>
        <taxon>Spermatophyta</taxon>
        <taxon>Magnoliopsida</taxon>
        <taxon>Ranunculales</taxon>
        <taxon>Ranunculaceae</taxon>
        <taxon>Coptidoideae</taxon>
        <taxon>Coptis</taxon>
    </lineage>
</organism>
<feature type="compositionally biased region" description="Basic and acidic residues" evidence="1">
    <location>
        <begin position="32"/>
        <end position="60"/>
    </location>
</feature>
<evidence type="ECO:0000313" key="3">
    <source>
        <dbReference type="Proteomes" id="UP000631114"/>
    </source>
</evidence>